<name>A0A0V0HFL5_SOLCH</name>
<dbReference type="EMBL" id="GEDG01020290">
    <property type="protein sequence ID" value="JAP19246.1"/>
    <property type="molecule type" value="Transcribed_RNA"/>
</dbReference>
<keyword evidence="1" id="KW-0812">Transmembrane</keyword>
<proteinExistence type="predicted"/>
<evidence type="ECO:0000256" key="1">
    <source>
        <dbReference type="SAM" id="Phobius"/>
    </source>
</evidence>
<accession>A0A0V0HFL5</accession>
<feature type="transmembrane region" description="Helical" evidence="1">
    <location>
        <begin position="6"/>
        <end position="28"/>
    </location>
</feature>
<keyword evidence="1" id="KW-1133">Transmembrane helix</keyword>
<organism evidence="2">
    <name type="scientific">Solanum chacoense</name>
    <name type="common">Chaco potato</name>
    <dbReference type="NCBI Taxonomy" id="4108"/>
    <lineage>
        <taxon>Eukaryota</taxon>
        <taxon>Viridiplantae</taxon>
        <taxon>Streptophyta</taxon>
        <taxon>Embryophyta</taxon>
        <taxon>Tracheophyta</taxon>
        <taxon>Spermatophyta</taxon>
        <taxon>Magnoliopsida</taxon>
        <taxon>eudicotyledons</taxon>
        <taxon>Gunneridae</taxon>
        <taxon>Pentapetalae</taxon>
        <taxon>asterids</taxon>
        <taxon>lamiids</taxon>
        <taxon>Solanales</taxon>
        <taxon>Solanaceae</taxon>
        <taxon>Solanoideae</taxon>
        <taxon>Solaneae</taxon>
        <taxon>Solanum</taxon>
    </lineage>
</organism>
<keyword evidence="1" id="KW-0472">Membrane</keyword>
<dbReference type="AlphaFoldDB" id="A0A0V0HFL5"/>
<evidence type="ECO:0000313" key="2">
    <source>
        <dbReference type="EMBL" id="JAP19246.1"/>
    </source>
</evidence>
<protein>
    <submittedName>
        <fullName evidence="2">Putative ovule protein</fullName>
    </submittedName>
</protein>
<sequence length="127" mass="14168">MNHPTIMFIVSLQSTFLTVFWHIVVLNLNPLRFYMPSDFILFIYSHPLKKLRSQVNLYFNSCTTRSGLVLIAMSTVSGFPTALAIEKIASLAKKLGGRSGKEIQATPIVVSMSDSNHGSHLRVLICQ</sequence>
<reference evidence="2" key="1">
    <citation type="submission" date="2015-12" db="EMBL/GenBank/DDBJ databases">
        <title>Gene expression during late stages of embryo sac development: a critical building block for successful pollen-pistil interactions.</title>
        <authorList>
            <person name="Liu Y."/>
            <person name="Joly V."/>
            <person name="Sabar M."/>
            <person name="Matton D.P."/>
        </authorList>
    </citation>
    <scope>NUCLEOTIDE SEQUENCE</scope>
</reference>